<dbReference type="OMA" id="ACPYAND"/>
<protein>
    <recommendedName>
        <fullName evidence="2">GPI-anchored protein LLG1-like domain-containing protein</fullName>
    </recommendedName>
</protein>
<evidence type="ECO:0000259" key="2">
    <source>
        <dbReference type="Pfam" id="PF26578"/>
    </source>
</evidence>
<reference evidence="3" key="1">
    <citation type="submission" date="2019-03" db="EMBL/GenBank/DDBJ databases">
        <title>WGS assembly of Setaria viridis.</title>
        <authorList>
            <person name="Huang P."/>
            <person name="Jenkins J."/>
            <person name="Grimwood J."/>
            <person name="Barry K."/>
            <person name="Healey A."/>
            <person name="Mamidi S."/>
            <person name="Sreedasyam A."/>
            <person name="Shu S."/>
            <person name="Feldman M."/>
            <person name="Wu J."/>
            <person name="Yu Y."/>
            <person name="Chen C."/>
            <person name="Johnson J."/>
            <person name="Rokhsar D."/>
            <person name="Baxter I."/>
            <person name="Schmutz J."/>
            <person name="Brutnell T."/>
            <person name="Kellogg E."/>
        </authorList>
    </citation>
    <scope>NUCLEOTIDE SEQUENCE [LARGE SCALE GENOMIC DNA]</scope>
</reference>
<dbReference type="PANTHER" id="PTHR31533:SF2">
    <property type="entry name" value="GPI-ANCHORED PROTEIN LLG1"/>
    <property type="match status" value="1"/>
</dbReference>
<dbReference type="EMBL" id="CM016552">
    <property type="protein sequence ID" value="TKW41313.1"/>
    <property type="molecule type" value="Genomic_DNA"/>
</dbReference>
<evidence type="ECO:0000313" key="3">
    <source>
        <dbReference type="EMBL" id="TKW41313.1"/>
    </source>
</evidence>
<keyword evidence="1" id="KW-0732">Signal</keyword>
<dbReference type="InterPro" id="IPR058888">
    <property type="entry name" value="LLG1-like"/>
</dbReference>
<dbReference type="InterPro" id="IPR039307">
    <property type="entry name" value="LORELEI-like"/>
</dbReference>
<accession>A0A4U6WHN3</accession>
<sequence>MAADRGLLLLLLSAAAIAGVASAAGPFLSADGVFQVSAGSTGRSLLQAKKNCAMNFEFQNYTIITSKCKGPKFPADQCCGAFKEFACPFRDYINEDSSDCSSAMFSYINLYGKYPPGLFANMCREGKKGLACTDAQSSIAANGGQRAQSSSLVLVTLVCGLVALLFH</sequence>
<dbReference type="AlphaFoldDB" id="A0A4U6WHN3"/>
<dbReference type="Pfam" id="PF26578">
    <property type="entry name" value="LLG1"/>
    <property type="match status" value="1"/>
</dbReference>
<gene>
    <name evidence="3" type="ORF">SEVIR_1G305900v2</name>
</gene>
<feature type="signal peptide" evidence="1">
    <location>
        <begin position="1"/>
        <end position="23"/>
    </location>
</feature>
<evidence type="ECO:0000313" key="4">
    <source>
        <dbReference type="Proteomes" id="UP000298652"/>
    </source>
</evidence>
<evidence type="ECO:0000256" key="1">
    <source>
        <dbReference type="SAM" id="SignalP"/>
    </source>
</evidence>
<dbReference type="Gramene" id="TKW41313">
    <property type="protein sequence ID" value="TKW41313"/>
    <property type="gene ID" value="SEVIR_1G305900v2"/>
</dbReference>
<feature type="chain" id="PRO_5020835466" description="GPI-anchored protein LLG1-like domain-containing protein" evidence="1">
    <location>
        <begin position="24"/>
        <end position="167"/>
    </location>
</feature>
<proteinExistence type="predicted"/>
<organism evidence="3 4">
    <name type="scientific">Setaria viridis</name>
    <name type="common">Green bristlegrass</name>
    <name type="synonym">Setaria italica subsp. viridis</name>
    <dbReference type="NCBI Taxonomy" id="4556"/>
    <lineage>
        <taxon>Eukaryota</taxon>
        <taxon>Viridiplantae</taxon>
        <taxon>Streptophyta</taxon>
        <taxon>Embryophyta</taxon>
        <taxon>Tracheophyta</taxon>
        <taxon>Spermatophyta</taxon>
        <taxon>Magnoliopsida</taxon>
        <taxon>Liliopsida</taxon>
        <taxon>Poales</taxon>
        <taxon>Poaceae</taxon>
        <taxon>PACMAD clade</taxon>
        <taxon>Panicoideae</taxon>
        <taxon>Panicodae</taxon>
        <taxon>Paniceae</taxon>
        <taxon>Cenchrinae</taxon>
        <taxon>Setaria</taxon>
    </lineage>
</organism>
<dbReference type="Proteomes" id="UP000298652">
    <property type="component" value="Chromosome 1"/>
</dbReference>
<dbReference type="PANTHER" id="PTHR31533">
    <property type="entry name" value="GPI-ANCHORED PROTEIN LLG1-RELATED-RELATED"/>
    <property type="match status" value="1"/>
</dbReference>
<keyword evidence="4" id="KW-1185">Reference proteome</keyword>
<feature type="domain" description="GPI-anchored protein LLG1-like" evidence="2">
    <location>
        <begin position="54"/>
        <end position="130"/>
    </location>
</feature>
<name>A0A4U6WHN3_SETVI</name>